<dbReference type="OrthoDB" id="9767552at2"/>
<dbReference type="EC" id="2.4.99.23" evidence="10"/>
<dbReference type="RefSeq" id="WP_092285392.1">
    <property type="nucleotide sequence ID" value="NZ_LT629763.1"/>
</dbReference>
<keyword evidence="5" id="KW-0328">Glycosyltransferase</keyword>
<dbReference type="InterPro" id="IPR051199">
    <property type="entry name" value="LPS_LOS_Heptosyltrfase"/>
</dbReference>
<keyword evidence="6 14" id="KW-0808">Transferase</keyword>
<organism evidence="14 15">
    <name type="scientific">Halopseudomonas sabulinigri</name>
    <dbReference type="NCBI Taxonomy" id="472181"/>
    <lineage>
        <taxon>Bacteria</taxon>
        <taxon>Pseudomonadati</taxon>
        <taxon>Pseudomonadota</taxon>
        <taxon>Gammaproteobacteria</taxon>
        <taxon>Pseudomonadales</taxon>
        <taxon>Pseudomonadaceae</taxon>
        <taxon>Halopseudomonas</taxon>
    </lineage>
</organism>
<evidence type="ECO:0000256" key="4">
    <source>
        <dbReference type="ARBA" id="ARBA00022519"/>
    </source>
</evidence>
<protein>
    <recommendedName>
        <fullName evidence="11">Lipopolysaccharide heptosyltransferase 1</fullName>
        <ecNumber evidence="10">2.4.99.23</ecNumber>
    </recommendedName>
    <alternativeName>
        <fullName evidence="12">ADP-heptose:lipopolysaccharide heptosyltransferase I</fullName>
    </alternativeName>
</protein>
<dbReference type="InterPro" id="IPR011908">
    <property type="entry name" value="LipoPS_heptosylTferase-I"/>
</dbReference>
<keyword evidence="7" id="KW-0448">Lipopolysaccharide biosynthesis</keyword>
<evidence type="ECO:0000256" key="7">
    <source>
        <dbReference type="ARBA" id="ARBA00022985"/>
    </source>
</evidence>
<dbReference type="GO" id="GO:0008713">
    <property type="term" value="F:ADP-heptose-lipopolysaccharide heptosyltransferase activity"/>
    <property type="evidence" value="ECO:0007669"/>
    <property type="project" value="TreeGrafter"/>
</dbReference>
<evidence type="ECO:0000313" key="15">
    <source>
        <dbReference type="Proteomes" id="UP000243413"/>
    </source>
</evidence>
<dbReference type="PANTHER" id="PTHR30160:SF19">
    <property type="entry name" value="LIPOPOLYSACCHARIDE HEPTOSYLTRANSFERASE 1"/>
    <property type="match status" value="1"/>
</dbReference>
<dbReference type="EMBL" id="LT629763">
    <property type="protein sequence ID" value="SDS26916.1"/>
    <property type="molecule type" value="Genomic_DNA"/>
</dbReference>
<evidence type="ECO:0000256" key="13">
    <source>
        <dbReference type="ARBA" id="ARBA00049201"/>
    </source>
</evidence>
<evidence type="ECO:0000256" key="10">
    <source>
        <dbReference type="ARBA" id="ARBA00044041"/>
    </source>
</evidence>
<dbReference type="AlphaFoldDB" id="A0A1H1QU73"/>
<comment type="pathway">
    <text evidence="2">Bacterial outer membrane biogenesis; LPS core biosynthesis.</text>
</comment>
<evidence type="ECO:0000313" key="14">
    <source>
        <dbReference type="EMBL" id="SDS26916.1"/>
    </source>
</evidence>
<evidence type="ECO:0000256" key="8">
    <source>
        <dbReference type="ARBA" id="ARBA00023136"/>
    </source>
</evidence>
<evidence type="ECO:0000256" key="9">
    <source>
        <dbReference type="ARBA" id="ARBA00043995"/>
    </source>
</evidence>
<keyword evidence="3" id="KW-1003">Cell membrane</keyword>
<comment type="subcellular location">
    <subcellularLocation>
        <location evidence="1">Cell inner membrane</location>
        <topology evidence="1">Peripheral membrane protein</topology>
        <orientation evidence="1">Cytoplasmic side</orientation>
    </subcellularLocation>
</comment>
<dbReference type="CDD" id="cd03789">
    <property type="entry name" value="GT9_LPS_heptosyltransferase"/>
    <property type="match status" value="1"/>
</dbReference>
<proteinExistence type="inferred from homology"/>
<evidence type="ECO:0000256" key="5">
    <source>
        <dbReference type="ARBA" id="ARBA00022676"/>
    </source>
</evidence>
<dbReference type="SUPFAM" id="SSF53756">
    <property type="entry name" value="UDP-Glycosyltransferase/glycogen phosphorylase"/>
    <property type="match status" value="1"/>
</dbReference>
<keyword evidence="4" id="KW-0997">Cell inner membrane</keyword>
<dbReference type="Pfam" id="PF01075">
    <property type="entry name" value="Glyco_transf_9"/>
    <property type="match status" value="1"/>
</dbReference>
<evidence type="ECO:0000256" key="1">
    <source>
        <dbReference type="ARBA" id="ARBA00004515"/>
    </source>
</evidence>
<sequence>MRVLVIKTTSLGDVIHTLPAITDAARALPGIRFDWVVEEGFAEIPAWHPAVDRVIPVAVRRWRKNLWQTLRGGEWRAFKQRISETRYDLVIDAQGLLKSAWLSRYARGPVAGLDRESAREPLASRLYQQPINVPWGQHAVERTRQLFARALDYSVPEGLGDYGLALAQEVQAQEQPYVVFLHGTTWVTKHWPERYWRELAERVSATGVQVKLPWGNTAEQSRAQRIAQGLQGVQVLPKLPLAGVARVLSAAQACVAVDTGLGHLAAALDVPTLSLFGPTNPGFTGAYGHAQRHLASDFACAPCLRKTCNYQPTPGDAQQFDLSTEQPLCFTRLAPDVVMAQLHTLISATRAD</sequence>
<accession>A0A1H1QU73</accession>
<dbReference type="NCBIfam" id="TIGR02193">
    <property type="entry name" value="heptsyl_trn_I"/>
    <property type="match status" value="1"/>
</dbReference>
<reference evidence="15" key="1">
    <citation type="submission" date="2016-10" db="EMBL/GenBank/DDBJ databases">
        <authorList>
            <person name="Varghese N."/>
            <person name="Submissions S."/>
        </authorList>
    </citation>
    <scope>NUCLEOTIDE SEQUENCE [LARGE SCALE GENOMIC DNA]</scope>
    <source>
        <strain evidence="15">JCM 14963</strain>
    </source>
</reference>
<evidence type="ECO:0000256" key="6">
    <source>
        <dbReference type="ARBA" id="ARBA00022679"/>
    </source>
</evidence>
<evidence type="ECO:0000256" key="11">
    <source>
        <dbReference type="ARBA" id="ARBA00044190"/>
    </source>
</evidence>
<dbReference type="GO" id="GO:0009244">
    <property type="term" value="P:lipopolysaccharide core region biosynthetic process"/>
    <property type="evidence" value="ECO:0007669"/>
    <property type="project" value="InterPro"/>
</dbReference>
<comment type="similarity">
    <text evidence="9">Belongs to the glycosyltransferase 9 family.</text>
</comment>
<dbReference type="PANTHER" id="PTHR30160">
    <property type="entry name" value="TETRAACYLDISACCHARIDE 4'-KINASE-RELATED"/>
    <property type="match status" value="1"/>
</dbReference>
<name>A0A1H1QU73_9GAMM</name>
<dbReference type="STRING" id="472181.SAMN05216271_1544"/>
<dbReference type="FunFam" id="3.40.50.2000:FF:000106">
    <property type="entry name" value="Lipopolysaccharide heptosyltransferase 1"/>
    <property type="match status" value="1"/>
</dbReference>
<evidence type="ECO:0000256" key="2">
    <source>
        <dbReference type="ARBA" id="ARBA00004713"/>
    </source>
</evidence>
<evidence type="ECO:0000256" key="12">
    <source>
        <dbReference type="ARBA" id="ARBA00044330"/>
    </source>
</evidence>
<dbReference type="GO" id="GO:0005829">
    <property type="term" value="C:cytosol"/>
    <property type="evidence" value="ECO:0007669"/>
    <property type="project" value="TreeGrafter"/>
</dbReference>
<dbReference type="Proteomes" id="UP000243413">
    <property type="component" value="Chromosome I"/>
</dbReference>
<dbReference type="GO" id="GO:0005886">
    <property type="term" value="C:plasma membrane"/>
    <property type="evidence" value="ECO:0007669"/>
    <property type="project" value="UniProtKB-SubCell"/>
</dbReference>
<keyword evidence="8" id="KW-0472">Membrane</keyword>
<dbReference type="InterPro" id="IPR002201">
    <property type="entry name" value="Glyco_trans_9"/>
</dbReference>
<gene>
    <name evidence="14" type="ORF">SAMN05216271_1544</name>
</gene>
<dbReference type="Gene3D" id="3.40.50.2000">
    <property type="entry name" value="Glycogen Phosphorylase B"/>
    <property type="match status" value="2"/>
</dbReference>
<comment type="catalytic activity">
    <reaction evidence="13">
        <text>an alpha-Kdo-(2-&gt;4)-alpha-Kdo-(2-&gt;6)-lipid A + ADP-L-glycero-beta-D-manno-heptose = an L-alpha-D-Hep-(1-&gt;5)-[alpha-Kdo-(2-&gt;4)]-alpha-Kdo-(2-&gt;6)-lipid A + ADP + H(+)</text>
        <dbReference type="Rhea" id="RHEA:74067"/>
        <dbReference type="ChEBI" id="CHEBI:15378"/>
        <dbReference type="ChEBI" id="CHEBI:61506"/>
        <dbReference type="ChEBI" id="CHEBI:176431"/>
        <dbReference type="ChEBI" id="CHEBI:193068"/>
        <dbReference type="ChEBI" id="CHEBI:456216"/>
        <dbReference type="EC" id="2.4.99.23"/>
    </reaction>
</comment>
<evidence type="ECO:0000256" key="3">
    <source>
        <dbReference type="ARBA" id="ARBA00022475"/>
    </source>
</evidence>